<dbReference type="InterPro" id="IPR013630">
    <property type="entry name" value="Methyltransf_Zn-bd_dom_put"/>
</dbReference>
<dbReference type="Proteomes" id="UP000177941">
    <property type="component" value="Unassembled WGS sequence"/>
</dbReference>
<dbReference type="Pfam" id="PF13489">
    <property type="entry name" value="Methyltransf_23"/>
    <property type="match status" value="1"/>
</dbReference>
<dbReference type="InterPro" id="IPR029063">
    <property type="entry name" value="SAM-dependent_MTases_sf"/>
</dbReference>
<name>A0A1G1XB50_9BACT</name>
<evidence type="ECO:0000313" key="2">
    <source>
        <dbReference type="EMBL" id="OGY37283.1"/>
    </source>
</evidence>
<evidence type="ECO:0000313" key="3">
    <source>
        <dbReference type="Proteomes" id="UP000177941"/>
    </source>
</evidence>
<dbReference type="Pfam" id="PF08421">
    <property type="entry name" value="Methyltransf_13"/>
    <property type="match status" value="1"/>
</dbReference>
<gene>
    <name evidence="2" type="ORF">A3E36_02015</name>
</gene>
<proteinExistence type="predicted"/>
<dbReference type="SUPFAM" id="SSF53335">
    <property type="entry name" value="S-adenosyl-L-methionine-dependent methyltransferases"/>
    <property type="match status" value="1"/>
</dbReference>
<reference evidence="2 3" key="1">
    <citation type="journal article" date="2016" name="Nat. Commun.">
        <title>Thousands of microbial genomes shed light on interconnected biogeochemical processes in an aquifer system.</title>
        <authorList>
            <person name="Anantharaman K."/>
            <person name="Brown C.T."/>
            <person name="Hug L.A."/>
            <person name="Sharon I."/>
            <person name="Castelle C.J."/>
            <person name="Probst A.J."/>
            <person name="Thomas B.C."/>
            <person name="Singh A."/>
            <person name="Wilkins M.J."/>
            <person name="Karaoz U."/>
            <person name="Brodie E.L."/>
            <person name="Williams K.H."/>
            <person name="Hubbard S.S."/>
            <person name="Banfield J.F."/>
        </authorList>
    </citation>
    <scope>NUCLEOTIDE SEQUENCE [LARGE SCALE GENOMIC DNA]</scope>
</reference>
<dbReference type="Gene3D" id="6.20.50.110">
    <property type="entry name" value="Methyltransferase, zinc-binding domain"/>
    <property type="match status" value="1"/>
</dbReference>
<sequence>MIPENIRTVSVTHKQRCTICRSISLAPVLDLPQLPLTGIYVEGHERDDRFPKVDQTWMLCLECGHGQLKYIIDPEYLYEDTYTHRGGVSPIASGGNDFFTEFVNRVAGQQHFRLLVDVGCSDLYLLRKLRSRADQAVGVDPIWIGKNHVSPEGIRVIGKYVEQVNWGTELPEKPDFIVSAHTFEHVNEAGAELARIVDVAADNALIIIEVPGTDSMISALRFDQVFHQHINYYSVASFKRLIQELGCTYLTHTFNFSFWSGTMLMAFTKQRPSVAIVAEKKNTPETALRAFSLFKNQLATLTDTLAHIEEPIWGYGGAQMLPILAYHMDSDLGFLEGILDDNPGRHGKNFPHLLSIIRLPDTDINYRNSAILVTALDSVRPILRRVHALNPRRVLLPLQLH</sequence>
<dbReference type="InterPro" id="IPR038576">
    <property type="entry name" value="Methyltransf_Zn-bd_dom_put_sf"/>
</dbReference>
<dbReference type="EMBL" id="MHHS01000013">
    <property type="protein sequence ID" value="OGY37283.1"/>
    <property type="molecule type" value="Genomic_DNA"/>
</dbReference>
<accession>A0A1G1XB50</accession>
<dbReference type="Gene3D" id="3.40.50.150">
    <property type="entry name" value="Vaccinia Virus protein VP39"/>
    <property type="match status" value="1"/>
</dbReference>
<organism evidence="2 3">
    <name type="scientific">Candidatus Andersenbacteria bacterium RIFCSPHIGHO2_12_FULL_45_11b</name>
    <dbReference type="NCBI Taxonomy" id="1797282"/>
    <lineage>
        <taxon>Bacteria</taxon>
        <taxon>Candidatus Anderseniibacteriota</taxon>
    </lineage>
</organism>
<evidence type="ECO:0000259" key="1">
    <source>
        <dbReference type="Pfam" id="PF08421"/>
    </source>
</evidence>
<protein>
    <recommendedName>
        <fullName evidence="1">Methyltransferase putative zinc binding domain-containing protein</fullName>
    </recommendedName>
</protein>
<feature type="domain" description="Methyltransferase putative zinc binding" evidence="1">
    <location>
        <begin position="17"/>
        <end position="78"/>
    </location>
</feature>
<dbReference type="AlphaFoldDB" id="A0A1G1XB50"/>
<comment type="caution">
    <text evidence="2">The sequence shown here is derived from an EMBL/GenBank/DDBJ whole genome shotgun (WGS) entry which is preliminary data.</text>
</comment>